<comment type="caution">
    <text evidence="4">The sequence shown here is derived from an EMBL/GenBank/DDBJ whole genome shotgun (WGS) entry which is preliminary data.</text>
</comment>
<evidence type="ECO:0000256" key="3">
    <source>
        <dbReference type="SAM" id="SignalP"/>
    </source>
</evidence>
<dbReference type="EMBL" id="SZYD01002060">
    <property type="protein sequence ID" value="KAD0001309.1"/>
    <property type="molecule type" value="Genomic_DNA"/>
</dbReference>
<evidence type="ECO:0000256" key="2">
    <source>
        <dbReference type="SAM" id="Phobius"/>
    </source>
</evidence>
<keyword evidence="2" id="KW-1133">Transmembrane helix</keyword>
<feature type="coiled-coil region" evidence="1">
    <location>
        <begin position="38"/>
        <end position="210"/>
    </location>
</feature>
<protein>
    <submittedName>
        <fullName evidence="4">Uncharacterized protein</fullName>
    </submittedName>
</protein>
<dbReference type="AlphaFoldDB" id="A0A5N6LB72"/>
<evidence type="ECO:0000313" key="5">
    <source>
        <dbReference type="Proteomes" id="UP000326396"/>
    </source>
</evidence>
<keyword evidence="1" id="KW-0175">Coiled coil</keyword>
<evidence type="ECO:0000256" key="1">
    <source>
        <dbReference type="SAM" id="Coils"/>
    </source>
</evidence>
<gene>
    <name evidence="4" type="ORF">E3N88_44953</name>
</gene>
<name>A0A5N6LB72_9ASTR</name>
<organism evidence="4 5">
    <name type="scientific">Mikania micrantha</name>
    <name type="common">bitter vine</name>
    <dbReference type="NCBI Taxonomy" id="192012"/>
    <lineage>
        <taxon>Eukaryota</taxon>
        <taxon>Viridiplantae</taxon>
        <taxon>Streptophyta</taxon>
        <taxon>Embryophyta</taxon>
        <taxon>Tracheophyta</taxon>
        <taxon>Spermatophyta</taxon>
        <taxon>Magnoliopsida</taxon>
        <taxon>eudicotyledons</taxon>
        <taxon>Gunneridae</taxon>
        <taxon>Pentapetalae</taxon>
        <taxon>asterids</taxon>
        <taxon>campanulids</taxon>
        <taxon>Asterales</taxon>
        <taxon>Asteraceae</taxon>
        <taxon>Asteroideae</taxon>
        <taxon>Heliantheae alliance</taxon>
        <taxon>Eupatorieae</taxon>
        <taxon>Mikania</taxon>
    </lineage>
</organism>
<feature type="signal peptide" evidence="3">
    <location>
        <begin position="1"/>
        <end position="24"/>
    </location>
</feature>
<keyword evidence="5" id="KW-1185">Reference proteome</keyword>
<sequence>MMISKLDILQCLFLFALVFTQIRADDADDGSAVGFDDSEAFQINLDKLTSKIQSLESLVHKKTEELSTKDEILAGKENAIAEKEKMIIEESEIMASLQNEVASLKAKGSLDANEQVQKTHTRSQELEEQVERLQLELEQKAHLREALEARSKELEKNILEMNPKLQNLQQTIEEQSTKLHKTERALKLVEEEVVKTKNEATQKVEELTEVHSAWLPSWLVAHMSSSQSYVEARWKEHGKPVFDTFKKKALEKKAQAERWAESHIDTVYTKWIPAAKKQLLIVIINIEPHVQLLTKKTKDIYARSKEAVSPHVIKIKEVVDPHLQIQGTVEESLKKPEIKRPLATKEIVLFIASVFLAVPIVILFRTLSAIFFGAAKKPTKTHNISHTRRKAKRAYSNK</sequence>
<dbReference type="Proteomes" id="UP000326396">
    <property type="component" value="Unassembled WGS sequence"/>
</dbReference>
<proteinExistence type="predicted"/>
<dbReference type="PANTHER" id="PTHR34360:SF1">
    <property type="entry name" value="OS08G0519400 PROTEIN"/>
    <property type="match status" value="1"/>
</dbReference>
<feature type="transmembrane region" description="Helical" evidence="2">
    <location>
        <begin position="347"/>
        <end position="372"/>
    </location>
</feature>
<reference evidence="4 5" key="1">
    <citation type="submission" date="2019-05" db="EMBL/GenBank/DDBJ databases">
        <title>Mikania micrantha, genome provides insights into the molecular mechanism of rapid growth.</title>
        <authorList>
            <person name="Liu B."/>
        </authorList>
    </citation>
    <scope>NUCLEOTIDE SEQUENCE [LARGE SCALE GENOMIC DNA]</scope>
    <source>
        <strain evidence="4">NLD-2019</strain>
        <tissue evidence="4">Leaf</tissue>
    </source>
</reference>
<accession>A0A5N6LB72</accession>
<dbReference type="PANTHER" id="PTHR34360">
    <property type="entry name" value="OS08G0519400 PROTEIN"/>
    <property type="match status" value="1"/>
</dbReference>
<keyword evidence="2" id="KW-0812">Transmembrane</keyword>
<dbReference type="OrthoDB" id="2017695at2759"/>
<feature type="chain" id="PRO_5024283974" evidence="3">
    <location>
        <begin position="25"/>
        <end position="398"/>
    </location>
</feature>
<evidence type="ECO:0000313" key="4">
    <source>
        <dbReference type="EMBL" id="KAD0001309.1"/>
    </source>
</evidence>
<keyword evidence="2" id="KW-0472">Membrane</keyword>
<keyword evidence="3" id="KW-0732">Signal</keyword>